<accession>A0A0B5SEX9</accession>
<dbReference type="EMBL" id="MRWU01000001">
    <property type="protein sequence ID" value="OSX97093.1"/>
    <property type="molecule type" value="Genomic_DNA"/>
</dbReference>
<dbReference type="Proteomes" id="UP000065797">
    <property type="component" value="Unassembled WGS sequence"/>
</dbReference>
<evidence type="ECO:0000313" key="4">
    <source>
        <dbReference type="EMBL" id="OSX97093.1"/>
    </source>
</evidence>
<reference evidence="4 11" key="3">
    <citation type="submission" date="2016-12" db="EMBL/GenBank/DDBJ databases">
        <title>Genome Sequences of Twelve Sporeforming Bacillus Species Isolated from Foods.</title>
        <authorList>
            <person name="De Jong A."/>
            <person name="Holsappel S."/>
            <person name="Kuipers O.P."/>
        </authorList>
    </citation>
    <scope>NUCLEOTIDE SEQUENCE [LARGE SCALE GENOMIC DNA]</scope>
    <source>
        <strain evidence="4 11">S3E15</strain>
    </source>
</reference>
<name>A0A084J2F7_BACMY</name>
<dbReference type="GeneID" id="66262479"/>
<evidence type="ECO:0000313" key="15">
    <source>
        <dbReference type="Proteomes" id="UP000596196"/>
    </source>
</evidence>
<evidence type="ECO:0000313" key="2">
    <source>
        <dbReference type="EMBL" id="ARJ22231.1"/>
    </source>
</evidence>
<dbReference type="OMA" id="MYGFLSI"/>
<evidence type="ECO:0000313" key="13">
    <source>
        <dbReference type="Proteomes" id="UP000305524"/>
    </source>
</evidence>
<evidence type="ECO:0000313" key="6">
    <source>
        <dbReference type="EMBL" id="QQA18264.1"/>
    </source>
</evidence>
<feature type="transmembrane region" description="Helical" evidence="1">
    <location>
        <begin position="6"/>
        <end position="24"/>
    </location>
</feature>
<reference evidence="7 13" key="5">
    <citation type="journal article" date="2019" name="Environ. Microbiol.">
        <title>An active ?-lactamase is a part of an orchestrated cell wall stress resistance network of Bacillus subtilis and related rhizosphere species.</title>
        <authorList>
            <person name="Bucher T."/>
            <person name="Keren-Paz A."/>
            <person name="Hausser J."/>
            <person name="Olender T."/>
            <person name="Cytryn E."/>
            <person name="Kolodkin-Gal I."/>
        </authorList>
    </citation>
    <scope>NUCLEOTIDE SEQUENCE [LARGE SCALE GENOMIC DNA]</scope>
    <source>
        <strain evidence="7 13">I186</strain>
    </source>
</reference>
<accession>A0A084J2F7</accession>
<evidence type="ECO:0000313" key="5">
    <source>
        <dbReference type="EMBL" id="PJN67665.1"/>
    </source>
</evidence>
<evidence type="ECO:0000313" key="11">
    <source>
        <dbReference type="Proteomes" id="UP000194131"/>
    </source>
</evidence>
<dbReference type="EMBL" id="SZOD01000662">
    <property type="protein sequence ID" value="TKI81790.1"/>
    <property type="molecule type" value="Genomic_DNA"/>
</dbReference>
<keyword evidence="1" id="KW-0812">Transmembrane</keyword>
<dbReference type="RefSeq" id="WP_002127497.1">
    <property type="nucleotide sequence ID" value="NZ_CAKJWQ010000002.1"/>
</dbReference>
<dbReference type="KEGG" id="bmyo:BG05_3464"/>
<evidence type="ECO:0000313" key="10">
    <source>
        <dbReference type="Proteomes" id="UP000192932"/>
    </source>
</evidence>
<dbReference type="EMBL" id="LRPH01000090">
    <property type="protein sequence ID" value="KWU55240.1"/>
    <property type="molecule type" value="Genomic_DNA"/>
</dbReference>
<dbReference type="EMBL" id="MKZQ01000058">
    <property type="protein sequence ID" value="PJN67665.1"/>
    <property type="molecule type" value="Genomic_DNA"/>
</dbReference>
<keyword evidence="1" id="KW-1133">Transmembrane helix</keyword>
<feature type="transmembrane region" description="Helical" evidence="1">
    <location>
        <begin position="70"/>
        <end position="87"/>
    </location>
</feature>
<evidence type="ECO:0000313" key="12">
    <source>
        <dbReference type="Proteomes" id="UP000236165"/>
    </source>
</evidence>
<reference evidence="8 14" key="6">
    <citation type="submission" date="2019-10" db="EMBL/GenBank/DDBJ databases">
        <authorList>
            <person name="Karimi E."/>
        </authorList>
    </citation>
    <scope>NUCLEOTIDE SEQUENCE [LARGE SCALE GENOMIC DNA]</scope>
    <source>
        <strain evidence="8">Bacillus sp. 71</strain>
    </source>
</reference>
<feature type="transmembrane region" description="Helical" evidence="1">
    <location>
        <begin position="107"/>
        <end position="125"/>
    </location>
</feature>
<protein>
    <recommendedName>
        <fullName evidence="16">DUF2065 domain-containing protein</fullName>
    </recommendedName>
</protein>
<feature type="transmembrane region" description="Helical" evidence="1">
    <location>
        <begin position="44"/>
        <end position="64"/>
    </location>
</feature>
<dbReference type="Proteomes" id="UP000194131">
    <property type="component" value="Unassembled WGS sequence"/>
</dbReference>
<reference evidence="5 12" key="2">
    <citation type="submission" date="2016-10" db="EMBL/GenBank/DDBJ databases">
        <title>Genome Sequence of Bacillus weihenstephanensis GM6LP.</title>
        <authorList>
            <person name="Poehlein A."/>
            <person name="Wemheuer F."/>
            <person name="Hollensteiner J."/>
            <person name="Wemheuer B."/>
        </authorList>
    </citation>
    <scope>NUCLEOTIDE SEQUENCE [LARGE SCALE GENOMIC DNA]</scope>
    <source>
        <strain evidence="5 12">GM6LP</strain>
    </source>
</reference>
<sequence>METSTFLGLFWGWITVIVSGILFVRPSVLRELKKLVVEDRGFGIMYGFLSIFLGLGSVILHNVWVFNWQGFLTVIAWLALLKGIYIIAYPEPSKKTDFELRVLSTRIALAIIGALALWMLIVIYIK</sequence>
<reference evidence="2 10" key="4">
    <citation type="submission" date="2017-04" db="EMBL/GenBank/DDBJ databases">
        <title>The Characteristic of a Fine Plant Growth-Promoting Rhizobacteria Bacillus mycoides Gnyt1 and its Whole Genome Sequencing Analysis.</title>
        <authorList>
            <person name="Li J.H."/>
            <person name="Yao T."/>
        </authorList>
    </citation>
    <scope>NUCLEOTIDE SEQUENCE [LARGE SCALE GENOMIC DNA]</scope>
    <source>
        <strain evidence="2 10">Gnyt1</strain>
    </source>
</reference>
<proteinExistence type="predicted"/>
<evidence type="ECO:0000313" key="3">
    <source>
        <dbReference type="EMBL" id="KWU55240.1"/>
    </source>
</evidence>
<dbReference type="Proteomes" id="UP000437562">
    <property type="component" value="Unassembled WGS sequence"/>
</dbReference>
<evidence type="ECO:0000313" key="8">
    <source>
        <dbReference type="EMBL" id="VXC72480.1"/>
    </source>
</evidence>
<gene>
    <name evidence="3" type="ORF">AWW70_24980</name>
    <name evidence="2" type="ORF">B7492_13775</name>
    <name evidence="8" type="ORF">BACI71_70041</name>
    <name evidence="5" type="ORF">BACWE_45760</name>
    <name evidence="7" type="ORF">FC701_23850</name>
    <name evidence="6" type="ORF">I6G81_12840</name>
    <name evidence="4" type="ORF">S3E15_00724</name>
</gene>
<dbReference type="EMBL" id="CP020743">
    <property type="protein sequence ID" value="ARJ22231.1"/>
    <property type="molecule type" value="Genomic_DNA"/>
</dbReference>
<dbReference type="Proteomes" id="UP000596196">
    <property type="component" value="Chromosome"/>
</dbReference>
<evidence type="ECO:0000313" key="7">
    <source>
        <dbReference type="EMBL" id="TKI81790.1"/>
    </source>
</evidence>
<reference evidence="6 15" key="7">
    <citation type="submission" date="2020-12" db="EMBL/GenBank/DDBJ databases">
        <title>FDA dAtabase for Regulatory Grade micrObial Sequences (FDA-ARGOS): Supporting development and validation of Infectious Disease Dx tests.</title>
        <authorList>
            <person name="Nelson B."/>
            <person name="Plummer A."/>
            <person name="Tallon L."/>
            <person name="Sadzewicz L."/>
            <person name="Zhao X."/>
            <person name="Boylan J."/>
            <person name="Ott S."/>
            <person name="Bowen H."/>
            <person name="Vavikolanu K."/>
            <person name="Mehta A."/>
            <person name="Aluvathingal J."/>
            <person name="Nadendla S."/>
            <person name="Myers T."/>
            <person name="Yan Y."/>
            <person name="Sichtig H."/>
        </authorList>
    </citation>
    <scope>NUCLEOTIDE SEQUENCE [LARGE SCALE GENOMIC DNA]</scope>
    <source>
        <strain evidence="6 15">FDAARGOS_924</strain>
    </source>
</reference>
<dbReference type="Proteomes" id="UP000192932">
    <property type="component" value="Chromosome"/>
</dbReference>
<dbReference type="PATRIC" id="fig|1405.14.peg.4021"/>
<dbReference type="Proteomes" id="UP000236165">
    <property type="component" value="Unassembled WGS sequence"/>
</dbReference>
<accession>A0A654AXN8</accession>
<reference evidence="3 9" key="1">
    <citation type="submission" date="2016-01" db="EMBL/GenBank/DDBJ databases">
        <authorList>
            <person name="McClelland M."/>
            <person name="Jain A."/>
            <person name="Saraogi P."/>
            <person name="Mendelson R."/>
            <person name="Westerman R."/>
            <person name="SanMiguel P."/>
            <person name="Csonka L."/>
        </authorList>
    </citation>
    <scope>NUCLEOTIDE SEQUENCE [LARGE SCALE GENOMIC DNA]</scope>
    <source>
        <strain evidence="3 9">PE8-15</strain>
    </source>
</reference>
<evidence type="ECO:0000256" key="1">
    <source>
        <dbReference type="SAM" id="Phobius"/>
    </source>
</evidence>
<dbReference type="EMBL" id="CP065877">
    <property type="protein sequence ID" value="QQA18264.1"/>
    <property type="molecule type" value="Genomic_DNA"/>
</dbReference>
<evidence type="ECO:0000313" key="9">
    <source>
        <dbReference type="Proteomes" id="UP000065797"/>
    </source>
</evidence>
<dbReference type="AlphaFoldDB" id="A0A084J2F7"/>
<evidence type="ECO:0008006" key="16">
    <source>
        <dbReference type="Google" id="ProtNLM"/>
    </source>
</evidence>
<dbReference type="EMBL" id="CABWMC010000032">
    <property type="protein sequence ID" value="VXC72480.1"/>
    <property type="molecule type" value="Genomic_DNA"/>
</dbReference>
<keyword evidence="15" id="KW-1185">Reference proteome</keyword>
<keyword evidence="1" id="KW-0472">Membrane</keyword>
<organism evidence="8 14">
    <name type="scientific">Bacillus mycoides</name>
    <dbReference type="NCBI Taxonomy" id="1405"/>
    <lineage>
        <taxon>Bacteria</taxon>
        <taxon>Bacillati</taxon>
        <taxon>Bacillota</taxon>
        <taxon>Bacilli</taxon>
        <taxon>Bacillales</taxon>
        <taxon>Bacillaceae</taxon>
        <taxon>Bacillus</taxon>
        <taxon>Bacillus cereus group</taxon>
    </lineage>
</organism>
<evidence type="ECO:0000313" key="14">
    <source>
        <dbReference type="Proteomes" id="UP000437562"/>
    </source>
</evidence>
<dbReference type="Proteomes" id="UP000305524">
    <property type="component" value="Unassembled WGS sequence"/>
</dbReference>